<dbReference type="OrthoDB" id="2612963at2"/>
<evidence type="ECO:0000259" key="1">
    <source>
        <dbReference type="PROSITE" id="PS50995"/>
    </source>
</evidence>
<proteinExistence type="predicted"/>
<dbReference type="PANTHER" id="PTHR33164:SF57">
    <property type="entry name" value="MARR-FAMILY TRANSCRIPTIONAL REGULATOR"/>
    <property type="match status" value="1"/>
</dbReference>
<dbReference type="InterPro" id="IPR036388">
    <property type="entry name" value="WH-like_DNA-bd_sf"/>
</dbReference>
<dbReference type="PANTHER" id="PTHR33164">
    <property type="entry name" value="TRANSCRIPTIONAL REGULATOR, MARR FAMILY"/>
    <property type="match status" value="1"/>
</dbReference>
<evidence type="ECO:0000313" key="3">
    <source>
        <dbReference type="Proteomes" id="UP000033491"/>
    </source>
</evidence>
<dbReference type="SUPFAM" id="SSF46785">
    <property type="entry name" value="Winged helix' DNA-binding domain"/>
    <property type="match status" value="1"/>
</dbReference>
<protein>
    <recommendedName>
        <fullName evidence="1">HTH marR-type domain-containing protein</fullName>
    </recommendedName>
</protein>
<sequence length="141" mass="16010">MTQPSDLNNLMRSIQMKEQHLYYEQTADYQLSPSQGRALIYIDKHPGVNQKELAERFRLRGASVSTLIKKLVALDYVEKRPSRGSQDRSNRLYLTAAGTALVAQLQTIFTGVENRLVAHVTPEEVATLIRILSKIDQKLIE</sequence>
<dbReference type="InterPro" id="IPR039422">
    <property type="entry name" value="MarR/SlyA-like"/>
</dbReference>
<dbReference type="STRING" id="216463.VC81_08990"/>
<dbReference type="InterPro" id="IPR000835">
    <property type="entry name" value="HTH_MarR-typ"/>
</dbReference>
<dbReference type="EMBL" id="JZCR01000019">
    <property type="protein sequence ID" value="KJW12600.1"/>
    <property type="molecule type" value="Genomic_DNA"/>
</dbReference>
<evidence type="ECO:0000313" key="2">
    <source>
        <dbReference type="EMBL" id="KJW12600.1"/>
    </source>
</evidence>
<dbReference type="InterPro" id="IPR036390">
    <property type="entry name" value="WH_DNA-bd_sf"/>
</dbReference>
<organism evidence="2 3">
    <name type="scientific">Levilactobacillus spicheri</name>
    <dbReference type="NCBI Taxonomy" id="216463"/>
    <lineage>
        <taxon>Bacteria</taxon>
        <taxon>Bacillati</taxon>
        <taxon>Bacillota</taxon>
        <taxon>Bacilli</taxon>
        <taxon>Lactobacillales</taxon>
        <taxon>Lactobacillaceae</taxon>
        <taxon>Levilactobacillus</taxon>
    </lineage>
</organism>
<dbReference type="RefSeq" id="WP_045807708.1">
    <property type="nucleotide sequence ID" value="NZ_JZCR01000019.1"/>
</dbReference>
<reference evidence="2 3" key="1">
    <citation type="submission" date="2015-03" db="EMBL/GenBank/DDBJ databases">
        <authorList>
            <person name="Zheng J."/>
            <person name="Ganezle M."/>
        </authorList>
    </citation>
    <scope>NUCLEOTIDE SEQUENCE [LARGE SCALE GENOMIC DNA]</scope>
    <source>
        <strain evidence="2 3">LP38</strain>
    </source>
</reference>
<dbReference type="SMART" id="SM00347">
    <property type="entry name" value="HTH_MARR"/>
    <property type="match status" value="1"/>
</dbReference>
<dbReference type="Proteomes" id="UP000033491">
    <property type="component" value="Unassembled WGS sequence"/>
</dbReference>
<dbReference type="PRINTS" id="PR00598">
    <property type="entry name" value="HTHMARR"/>
</dbReference>
<dbReference type="Gene3D" id="1.10.10.10">
    <property type="entry name" value="Winged helix-like DNA-binding domain superfamily/Winged helix DNA-binding domain"/>
    <property type="match status" value="1"/>
</dbReference>
<dbReference type="PATRIC" id="fig|216463.3.peg.918"/>
<comment type="caution">
    <text evidence="2">The sequence shown here is derived from an EMBL/GenBank/DDBJ whole genome shotgun (WGS) entry which is preliminary data.</text>
</comment>
<dbReference type="AlphaFoldDB" id="A0A0F3RRS2"/>
<name>A0A0F3RRS2_9LACO</name>
<accession>A0A0F3RRS2</accession>
<dbReference type="PROSITE" id="PS50995">
    <property type="entry name" value="HTH_MARR_2"/>
    <property type="match status" value="1"/>
</dbReference>
<gene>
    <name evidence="2" type="ORF">VC81_08990</name>
</gene>
<dbReference type="GO" id="GO:0006950">
    <property type="term" value="P:response to stress"/>
    <property type="evidence" value="ECO:0007669"/>
    <property type="project" value="TreeGrafter"/>
</dbReference>
<dbReference type="GO" id="GO:0003700">
    <property type="term" value="F:DNA-binding transcription factor activity"/>
    <property type="evidence" value="ECO:0007669"/>
    <property type="project" value="InterPro"/>
</dbReference>
<feature type="domain" description="HTH marR-type" evidence="1">
    <location>
        <begin position="4"/>
        <end position="137"/>
    </location>
</feature>
<dbReference type="Pfam" id="PF12802">
    <property type="entry name" value="MarR_2"/>
    <property type="match status" value="1"/>
</dbReference>